<evidence type="ECO:0000256" key="1">
    <source>
        <dbReference type="ARBA" id="ARBA00012513"/>
    </source>
</evidence>
<dbReference type="EMBL" id="JBIAMX010000018">
    <property type="protein sequence ID" value="MFF0546028.1"/>
    <property type="molecule type" value="Genomic_DNA"/>
</dbReference>
<protein>
    <recommendedName>
        <fullName evidence="1">non-specific serine/threonine protein kinase</fullName>
        <ecNumber evidence="1">2.7.11.1</ecNumber>
    </recommendedName>
</protein>
<evidence type="ECO:0000256" key="3">
    <source>
        <dbReference type="ARBA" id="ARBA00022679"/>
    </source>
</evidence>
<feature type="region of interest" description="Disordered" evidence="8">
    <location>
        <begin position="812"/>
        <end position="838"/>
    </location>
</feature>
<dbReference type="InterPro" id="IPR008271">
    <property type="entry name" value="Ser/Thr_kinase_AS"/>
</dbReference>
<keyword evidence="3" id="KW-0808">Transferase</keyword>
<sequence>MLEIGEVFAGFTVERLLGQGGMGTVYLARHPRLDRPTALKLLNRDLFADARVRARFEREADLAAQLDHPAIVTVYDRGTEDEQLWISMQYVDGVDAATVDPMTLPPERAVQIVEGVADALDYAHSRGVLHRDVKPANVLLARSSGGQGERVFLTDFGIARLRADSTHLTQQGMFTATLAYASPEQMTGGDLDGGSDQYSLACTLYWLFTGVAPFDSPDPNEIIRGTMHLAPPPLALRRRGLSPALDAVLAAAMAKHPAYRFESCAAFAAAARYALTHTNPPPLPAPPAQPAQGYGGYYPPAPGYAAPVWPAQAPIPPAAHHHRPAAPVPPAAVPPVVPPQGVPPQAVPPQGVPPQGVPPQRAAQPPVPPGAALAHPQAPAGGAGPVAGSPAVPGPLAGVQQAGVVGAPQAVGEPGAAAPGSVGAEDLSAVDAVAPGRSAGGEAGTASGAAESAGAPAGAVGSAGGPVLGGAEPASVGGSVGGPAQGDARGSEPGGAESGGARIASGAEAGDRAPGRAESGSARGGPGRGDGGSARDAGDVDAAGAERAGPGDGPWGDGGAEGGDGADARPGDGAGQAGAAPGAEGAGSPPGRPEGAGAPAEGGADPRYPSEAVPPAVSATAATRVIPRPSSGAAKESAAAANAAAETTVTPTPTTASAPAGATPAGSRDTRARSPQEASATAEPRGRGPVAAELAGAAPDAVPGQGEPAPDEAVPRGVGVPGARADSAGAPPGEDAVERSVRGPVVGQAGMGPYGPGPADPHRHGWHVPHLPVPARMSRLRRFGWVVLGLLVLLILALVTALVIVVAGDDDSDDAAAPTPTISEFGGGPGSTGRAAESGDRVFPTLLPASGDSGTGFRGTRCEPVRNARDLRVPTPLQARPMTRAWSCERTGTDPEQLSYTVIEYVSASQASAAAESVPAAVRMSEQKNGVPVMVRRWSVLEPAVTTASPGEYVTAHLVASFPDDPDHAKYLIAARSWGSSGAPGTPRPSAQEEIAAWWGAVTL</sequence>
<dbReference type="Pfam" id="PF00069">
    <property type="entry name" value="Pkinase"/>
    <property type="match status" value="1"/>
</dbReference>
<gene>
    <name evidence="11" type="ORF">ACFYTF_24635</name>
</gene>
<evidence type="ECO:0000259" key="10">
    <source>
        <dbReference type="PROSITE" id="PS50011"/>
    </source>
</evidence>
<feature type="transmembrane region" description="Helical" evidence="9">
    <location>
        <begin position="783"/>
        <end position="807"/>
    </location>
</feature>
<evidence type="ECO:0000313" key="12">
    <source>
        <dbReference type="Proteomes" id="UP001601444"/>
    </source>
</evidence>
<evidence type="ECO:0000313" key="11">
    <source>
        <dbReference type="EMBL" id="MFF0546028.1"/>
    </source>
</evidence>
<feature type="compositionally biased region" description="Low complexity" evidence="8">
    <location>
        <begin position="444"/>
        <end position="460"/>
    </location>
</feature>
<feature type="compositionally biased region" description="Pro residues" evidence="8">
    <location>
        <begin position="326"/>
        <end position="357"/>
    </location>
</feature>
<dbReference type="PROSITE" id="PS00108">
    <property type="entry name" value="PROTEIN_KINASE_ST"/>
    <property type="match status" value="1"/>
</dbReference>
<evidence type="ECO:0000256" key="8">
    <source>
        <dbReference type="SAM" id="MobiDB-lite"/>
    </source>
</evidence>
<keyword evidence="4 7" id="KW-0547">Nucleotide-binding</keyword>
<evidence type="ECO:0000256" key="7">
    <source>
        <dbReference type="PROSITE-ProRule" id="PRU10141"/>
    </source>
</evidence>
<dbReference type="Proteomes" id="UP001601444">
    <property type="component" value="Unassembled WGS sequence"/>
</dbReference>
<dbReference type="InterPro" id="IPR011009">
    <property type="entry name" value="Kinase-like_dom_sf"/>
</dbReference>
<feature type="region of interest" description="Disordered" evidence="8">
    <location>
        <begin position="315"/>
        <end position="394"/>
    </location>
</feature>
<dbReference type="EC" id="2.7.11.1" evidence="1"/>
<keyword evidence="12" id="KW-1185">Reference proteome</keyword>
<evidence type="ECO:0000256" key="2">
    <source>
        <dbReference type="ARBA" id="ARBA00022527"/>
    </source>
</evidence>
<accession>A0ABW6PV23</accession>
<dbReference type="SMART" id="SM00220">
    <property type="entry name" value="S_TKc"/>
    <property type="match status" value="1"/>
</dbReference>
<proteinExistence type="predicted"/>
<keyword evidence="9" id="KW-0812">Transmembrane</keyword>
<organism evidence="11 12">
    <name type="scientific">Nocardia thailandica</name>
    <dbReference type="NCBI Taxonomy" id="257275"/>
    <lineage>
        <taxon>Bacteria</taxon>
        <taxon>Bacillati</taxon>
        <taxon>Actinomycetota</taxon>
        <taxon>Actinomycetes</taxon>
        <taxon>Mycobacteriales</taxon>
        <taxon>Nocardiaceae</taxon>
        <taxon>Nocardia</taxon>
    </lineage>
</organism>
<evidence type="ECO:0000256" key="5">
    <source>
        <dbReference type="ARBA" id="ARBA00022777"/>
    </source>
</evidence>
<feature type="compositionally biased region" description="Low complexity" evidence="8">
    <location>
        <begin position="358"/>
        <end position="394"/>
    </location>
</feature>
<name>A0ABW6PV23_9NOCA</name>
<feature type="compositionally biased region" description="Gly residues" evidence="8">
    <location>
        <begin position="550"/>
        <end position="565"/>
    </location>
</feature>
<evidence type="ECO:0000256" key="9">
    <source>
        <dbReference type="SAM" id="Phobius"/>
    </source>
</evidence>
<keyword evidence="9" id="KW-0472">Membrane</keyword>
<keyword evidence="9" id="KW-1133">Transmembrane helix</keyword>
<dbReference type="PANTHER" id="PTHR43289">
    <property type="entry name" value="MITOGEN-ACTIVATED PROTEIN KINASE KINASE KINASE 20-RELATED"/>
    <property type="match status" value="1"/>
</dbReference>
<dbReference type="InterPro" id="IPR017441">
    <property type="entry name" value="Protein_kinase_ATP_BS"/>
</dbReference>
<keyword evidence="2" id="KW-0723">Serine/threonine-protein kinase</keyword>
<dbReference type="PROSITE" id="PS00107">
    <property type="entry name" value="PROTEIN_KINASE_ATP"/>
    <property type="match status" value="1"/>
</dbReference>
<dbReference type="InterPro" id="IPR000719">
    <property type="entry name" value="Prot_kinase_dom"/>
</dbReference>
<feature type="compositionally biased region" description="Low complexity" evidence="8">
    <location>
        <begin position="577"/>
        <end position="667"/>
    </location>
</feature>
<keyword evidence="6 7" id="KW-0067">ATP-binding</keyword>
<reference evidence="11 12" key="1">
    <citation type="submission" date="2024-10" db="EMBL/GenBank/DDBJ databases">
        <title>The Natural Products Discovery Center: Release of the First 8490 Sequenced Strains for Exploring Actinobacteria Biosynthetic Diversity.</title>
        <authorList>
            <person name="Kalkreuter E."/>
            <person name="Kautsar S.A."/>
            <person name="Yang D."/>
            <person name="Bader C.D."/>
            <person name="Teijaro C.N."/>
            <person name="Fluegel L."/>
            <person name="Davis C.M."/>
            <person name="Simpson J.R."/>
            <person name="Lauterbach L."/>
            <person name="Steele A.D."/>
            <person name="Gui C."/>
            <person name="Meng S."/>
            <person name="Li G."/>
            <person name="Viehrig K."/>
            <person name="Ye F."/>
            <person name="Su P."/>
            <person name="Kiefer A.F."/>
            <person name="Nichols A."/>
            <person name="Cepeda A.J."/>
            <person name="Yan W."/>
            <person name="Fan B."/>
            <person name="Jiang Y."/>
            <person name="Adhikari A."/>
            <person name="Zheng C.-J."/>
            <person name="Schuster L."/>
            <person name="Cowan T.M."/>
            <person name="Smanski M.J."/>
            <person name="Chevrette M.G."/>
            <person name="De Carvalho L.P.S."/>
            <person name="Shen B."/>
        </authorList>
    </citation>
    <scope>NUCLEOTIDE SEQUENCE [LARGE SCALE GENOMIC DNA]</scope>
    <source>
        <strain evidence="11 12">NPDC004045</strain>
    </source>
</reference>
<evidence type="ECO:0000256" key="4">
    <source>
        <dbReference type="ARBA" id="ARBA00022741"/>
    </source>
</evidence>
<comment type="caution">
    <text evidence="11">The sequence shown here is derived from an EMBL/GenBank/DDBJ whole genome shotgun (WGS) entry which is preliminary data.</text>
</comment>
<dbReference type="RefSeq" id="WP_387702482.1">
    <property type="nucleotide sequence ID" value="NZ_JBIAMX010000018.1"/>
</dbReference>
<feature type="region of interest" description="Disordered" evidence="8">
    <location>
        <begin position="435"/>
        <end position="738"/>
    </location>
</feature>
<keyword evidence="5 11" id="KW-0418">Kinase</keyword>
<dbReference type="Gene3D" id="1.10.510.10">
    <property type="entry name" value="Transferase(Phosphotransferase) domain 1"/>
    <property type="match status" value="1"/>
</dbReference>
<dbReference type="PROSITE" id="PS50011">
    <property type="entry name" value="PROTEIN_KINASE_DOM"/>
    <property type="match status" value="1"/>
</dbReference>
<feature type="domain" description="Protein kinase" evidence="10">
    <location>
        <begin position="11"/>
        <end position="276"/>
    </location>
</feature>
<evidence type="ECO:0000256" key="6">
    <source>
        <dbReference type="ARBA" id="ARBA00022840"/>
    </source>
</evidence>
<dbReference type="Gene3D" id="3.30.200.20">
    <property type="entry name" value="Phosphorylase Kinase, domain 1"/>
    <property type="match status" value="1"/>
</dbReference>
<dbReference type="CDD" id="cd14014">
    <property type="entry name" value="STKc_PknB_like"/>
    <property type="match status" value="1"/>
</dbReference>
<dbReference type="SUPFAM" id="SSF56112">
    <property type="entry name" value="Protein kinase-like (PK-like)"/>
    <property type="match status" value="1"/>
</dbReference>
<dbReference type="GO" id="GO:0016301">
    <property type="term" value="F:kinase activity"/>
    <property type="evidence" value="ECO:0007669"/>
    <property type="project" value="UniProtKB-KW"/>
</dbReference>
<feature type="compositionally biased region" description="Gly residues" evidence="8">
    <location>
        <begin position="522"/>
        <end position="532"/>
    </location>
</feature>
<dbReference type="PANTHER" id="PTHR43289:SF6">
    <property type="entry name" value="SERINE_THREONINE-PROTEIN KINASE NEKL-3"/>
    <property type="match status" value="1"/>
</dbReference>
<feature type="binding site" evidence="7">
    <location>
        <position position="40"/>
    </location>
    <ligand>
        <name>ATP</name>
        <dbReference type="ChEBI" id="CHEBI:30616"/>
    </ligand>
</feature>